<dbReference type="EMBL" id="BLAF01000022">
    <property type="protein sequence ID" value="GES21311.1"/>
    <property type="molecule type" value="Genomic_DNA"/>
</dbReference>
<dbReference type="AlphaFoldDB" id="A0A5M3XNT6"/>
<name>A0A5M3XNT6_9ACTN</name>
<gene>
    <name evidence="3" type="ORF">Aple_042070</name>
</gene>
<dbReference type="OrthoDB" id="5415111at2"/>
<evidence type="ECO:0000313" key="4">
    <source>
        <dbReference type="Proteomes" id="UP000377595"/>
    </source>
</evidence>
<dbReference type="SUPFAM" id="SSF54637">
    <property type="entry name" value="Thioesterase/thiol ester dehydrase-isomerase"/>
    <property type="match status" value="1"/>
</dbReference>
<dbReference type="Pfam" id="PF13452">
    <property type="entry name" value="FAS1_DH_region"/>
    <property type="match status" value="1"/>
</dbReference>
<proteinExistence type="predicted"/>
<feature type="domain" description="FAS1-like dehydratase" evidence="2">
    <location>
        <begin position="6"/>
        <end position="125"/>
    </location>
</feature>
<organism evidence="3 4">
    <name type="scientific">Acrocarpospora pleiomorpha</name>
    <dbReference type="NCBI Taxonomy" id="90975"/>
    <lineage>
        <taxon>Bacteria</taxon>
        <taxon>Bacillati</taxon>
        <taxon>Actinomycetota</taxon>
        <taxon>Actinomycetes</taxon>
        <taxon>Streptosporangiales</taxon>
        <taxon>Streptosporangiaceae</taxon>
        <taxon>Acrocarpospora</taxon>
    </lineage>
</organism>
<feature type="region of interest" description="Disordered" evidence="1">
    <location>
        <begin position="46"/>
        <end position="70"/>
    </location>
</feature>
<dbReference type="Proteomes" id="UP000377595">
    <property type="component" value="Unassembled WGS sequence"/>
</dbReference>
<evidence type="ECO:0000259" key="2">
    <source>
        <dbReference type="Pfam" id="PF13452"/>
    </source>
</evidence>
<dbReference type="Gene3D" id="3.10.129.10">
    <property type="entry name" value="Hotdog Thioesterase"/>
    <property type="match status" value="1"/>
</dbReference>
<accession>A0A5M3XNT6</accession>
<reference evidence="3 4" key="1">
    <citation type="submission" date="2019-10" db="EMBL/GenBank/DDBJ databases">
        <title>Whole genome shotgun sequence of Acrocarpospora pleiomorpha NBRC 16267.</title>
        <authorList>
            <person name="Ichikawa N."/>
            <person name="Kimura A."/>
            <person name="Kitahashi Y."/>
            <person name="Komaki H."/>
            <person name="Oguchi A."/>
        </authorList>
    </citation>
    <scope>NUCLEOTIDE SEQUENCE [LARGE SCALE GENOMIC DNA]</scope>
    <source>
        <strain evidence="3 4">NBRC 16267</strain>
    </source>
</reference>
<evidence type="ECO:0000313" key="3">
    <source>
        <dbReference type="EMBL" id="GES21311.1"/>
    </source>
</evidence>
<evidence type="ECO:0000256" key="1">
    <source>
        <dbReference type="SAM" id="MobiDB-lite"/>
    </source>
</evidence>
<sequence>MTGTPFPIERGHVLAFARALGEEEAAAVPPTFPIAFAQFDPDWPLRMEPGKPWNGSGAEPGVAKGGPGGLHAEQEFEYIRPLRIGETLSARRRDGRTWQKPGGRGVLNFTERHIDFYDADEQLVARSTTVTVIVAAS</sequence>
<dbReference type="InterPro" id="IPR039569">
    <property type="entry name" value="FAS1-like_DH_region"/>
</dbReference>
<dbReference type="InterPro" id="IPR029069">
    <property type="entry name" value="HotDog_dom_sf"/>
</dbReference>
<comment type="caution">
    <text evidence="3">The sequence shown here is derived from an EMBL/GenBank/DDBJ whole genome shotgun (WGS) entry which is preliminary data.</text>
</comment>
<keyword evidence="4" id="KW-1185">Reference proteome</keyword>
<dbReference type="RefSeq" id="WP_155346309.1">
    <property type="nucleotide sequence ID" value="NZ_BAAAHM010000014.1"/>
</dbReference>
<protein>
    <recommendedName>
        <fullName evidence="2">FAS1-like dehydratase domain-containing protein</fullName>
    </recommendedName>
</protein>